<name>L8H078_ACACF</name>
<gene>
    <name evidence="1" type="ORF">ACA1_368950</name>
</gene>
<dbReference type="PANTHER" id="PTHR30492">
    <property type="entry name" value="METHYLGLYOXAL SYNTHASE"/>
    <property type="match status" value="1"/>
</dbReference>
<evidence type="ECO:0000313" key="2">
    <source>
        <dbReference type="Proteomes" id="UP000011083"/>
    </source>
</evidence>
<dbReference type="RefSeq" id="XP_004340183.1">
    <property type="nucleotide sequence ID" value="XM_004340135.1"/>
</dbReference>
<dbReference type="SUPFAM" id="SSF52335">
    <property type="entry name" value="Methylglyoxal synthase-like"/>
    <property type="match status" value="1"/>
</dbReference>
<dbReference type="EMBL" id="KB007960">
    <property type="protein sequence ID" value="ELR18163.1"/>
    <property type="molecule type" value="Genomic_DNA"/>
</dbReference>
<dbReference type="InterPro" id="IPR036914">
    <property type="entry name" value="MGS-like_dom_sf"/>
</dbReference>
<dbReference type="GeneID" id="14919093"/>
<keyword evidence="2" id="KW-1185">Reference proteome</keyword>
<dbReference type="OrthoDB" id="10251097at2759"/>
<dbReference type="Gene3D" id="3.40.50.1380">
    <property type="entry name" value="Methylglyoxal synthase-like domain"/>
    <property type="match status" value="1"/>
</dbReference>
<sequence length="315" mass="34182">MEVAAGKGLVVGLVCTHEFRRRSTDPFTSFLTELLEWAQSSGAQVVMTANTHEWAHGLRKAASSGEEALWAQVVRKVGGGSSGVVELTYELIERRIDAVFHLASGGEINTNLPMKVLKRQALVHDVLYTASLEAASSLVRHWRLPTDPAAGGGCASEGLLDARVPLARMAGKKTIALISHDGKKLDMCLLVVEHLRTLLTQFDHIICTGTTGGWITKFIRAAAASADSETLAPYAKDLEHKIICCESGPRGGDVQIAHAVLRQLCHQVIFLIDPMAAHPHEPDISFFEQVIDVQGVHLATNLQSAQQLLAQYERS</sequence>
<dbReference type="VEuPathDB" id="AmoebaDB:ACA1_368950"/>
<dbReference type="KEGG" id="acan:ACA1_368950"/>
<dbReference type="AlphaFoldDB" id="L8H078"/>
<organism evidence="1 2">
    <name type="scientific">Acanthamoeba castellanii (strain ATCC 30010 / Neff)</name>
    <dbReference type="NCBI Taxonomy" id="1257118"/>
    <lineage>
        <taxon>Eukaryota</taxon>
        <taxon>Amoebozoa</taxon>
        <taxon>Discosea</taxon>
        <taxon>Longamoebia</taxon>
        <taxon>Centramoebida</taxon>
        <taxon>Acanthamoebidae</taxon>
        <taxon>Acanthamoeba</taxon>
    </lineage>
</organism>
<dbReference type="InterPro" id="IPR004363">
    <property type="entry name" value="Methylgl_synth"/>
</dbReference>
<proteinExistence type="predicted"/>
<reference evidence="1 2" key="1">
    <citation type="journal article" date="2013" name="Genome Biol.">
        <title>Genome of Acanthamoeba castellanii highlights extensive lateral gene transfer and early evolution of tyrosine kinase signaling.</title>
        <authorList>
            <person name="Clarke M."/>
            <person name="Lohan A.J."/>
            <person name="Liu B."/>
            <person name="Lagkouvardos I."/>
            <person name="Roy S."/>
            <person name="Zafar N."/>
            <person name="Bertelli C."/>
            <person name="Schilde C."/>
            <person name="Kianianmomeni A."/>
            <person name="Burglin T.R."/>
            <person name="Frech C."/>
            <person name="Turcotte B."/>
            <person name="Kopec K.O."/>
            <person name="Synnott J.M."/>
            <person name="Choo C."/>
            <person name="Paponov I."/>
            <person name="Finkler A."/>
            <person name="Soon Heng Tan C."/>
            <person name="Hutchins A.P."/>
            <person name="Weinmeier T."/>
            <person name="Rattei T."/>
            <person name="Chu J.S."/>
            <person name="Gimenez G."/>
            <person name="Irimia M."/>
            <person name="Rigden D.J."/>
            <person name="Fitzpatrick D.A."/>
            <person name="Lorenzo-Morales J."/>
            <person name="Bateman A."/>
            <person name="Chiu C.H."/>
            <person name="Tang P."/>
            <person name="Hegemann P."/>
            <person name="Fromm H."/>
            <person name="Raoult D."/>
            <person name="Greub G."/>
            <person name="Miranda-Saavedra D."/>
            <person name="Chen N."/>
            <person name="Nash P."/>
            <person name="Ginger M.L."/>
            <person name="Horn M."/>
            <person name="Schaap P."/>
            <person name="Caler L."/>
            <person name="Loftus B."/>
        </authorList>
    </citation>
    <scope>NUCLEOTIDE SEQUENCE [LARGE SCALE GENOMIC DNA]</scope>
    <source>
        <strain evidence="1 2">Neff</strain>
    </source>
</reference>
<accession>L8H078</accession>
<protein>
    <submittedName>
        <fullName evidence="1">Methylglyoxal synthase</fullName>
    </submittedName>
</protein>
<dbReference type="GO" id="GO:0008929">
    <property type="term" value="F:methylglyoxal synthase activity"/>
    <property type="evidence" value="ECO:0007669"/>
    <property type="project" value="InterPro"/>
</dbReference>
<evidence type="ECO:0000313" key="1">
    <source>
        <dbReference type="EMBL" id="ELR18163.1"/>
    </source>
</evidence>
<dbReference type="GO" id="GO:0019242">
    <property type="term" value="P:methylglyoxal biosynthetic process"/>
    <property type="evidence" value="ECO:0007669"/>
    <property type="project" value="InterPro"/>
</dbReference>
<dbReference type="GO" id="GO:0005829">
    <property type="term" value="C:cytosol"/>
    <property type="evidence" value="ECO:0007669"/>
    <property type="project" value="TreeGrafter"/>
</dbReference>
<dbReference type="PANTHER" id="PTHR30492:SF0">
    <property type="entry name" value="METHYLGLYOXAL SYNTHASE"/>
    <property type="match status" value="1"/>
</dbReference>
<dbReference type="Proteomes" id="UP000011083">
    <property type="component" value="Unassembled WGS sequence"/>
</dbReference>
<dbReference type="NCBIfam" id="NF003559">
    <property type="entry name" value="PRK05234.1"/>
    <property type="match status" value="1"/>
</dbReference>